<dbReference type="RefSeq" id="WP_220205131.1">
    <property type="nucleotide sequence ID" value="NZ_BNJK01000001.1"/>
</dbReference>
<accession>A0A8J3N0N1</accession>
<keyword evidence="2" id="KW-1185">Reference proteome</keyword>
<evidence type="ECO:0000313" key="2">
    <source>
        <dbReference type="Proteomes" id="UP000597444"/>
    </source>
</evidence>
<proteinExistence type="predicted"/>
<protein>
    <submittedName>
        <fullName evidence="1">Uncharacterized protein</fullName>
    </submittedName>
</protein>
<dbReference type="EMBL" id="BNJK01000001">
    <property type="protein sequence ID" value="GHO94389.1"/>
    <property type="molecule type" value="Genomic_DNA"/>
</dbReference>
<reference evidence="1" key="1">
    <citation type="submission" date="2020-10" db="EMBL/GenBank/DDBJ databases">
        <title>Taxonomic study of unclassified bacteria belonging to the class Ktedonobacteria.</title>
        <authorList>
            <person name="Yabe S."/>
            <person name="Wang C.M."/>
            <person name="Zheng Y."/>
            <person name="Sakai Y."/>
            <person name="Cavaletti L."/>
            <person name="Monciardini P."/>
            <person name="Donadio S."/>
        </authorList>
    </citation>
    <scope>NUCLEOTIDE SEQUENCE</scope>
    <source>
        <strain evidence="1">ID150040</strain>
    </source>
</reference>
<comment type="caution">
    <text evidence="1">The sequence shown here is derived from an EMBL/GenBank/DDBJ whole genome shotgun (WGS) entry which is preliminary data.</text>
</comment>
<dbReference type="Proteomes" id="UP000597444">
    <property type="component" value="Unassembled WGS sequence"/>
</dbReference>
<dbReference type="AlphaFoldDB" id="A0A8J3N0N1"/>
<evidence type="ECO:0000313" key="1">
    <source>
        <dbReference type="EMBL" id="GHO94389.1"/>
    </source>
</evidence>
<name>A0A8J3N0N1_9CHLR</name>
<gene>
    <name evidence="1" type="ORF">KSF_044370</name>
</gene>
<sequence length="92" mass="11139">MENWQFPFMESSADYHYPHQSSEAHVASPSSASEHEMLRLLMDTGFYWEEAVQLMHLRAHLYENSEMQQRISEDLRMHFVRWLYEQGEINEM</sequence>
<organism evidence="1 2">
    <name type="scientific">Reticulibacter mediterranei</name>
    <dbReference type="NCBI Taxonomy" id="2778369"/>
    <lineage>
        <taxon>Bacteria</taxon>
        <taxon>Bacillati</taxon>
        <taxon>Chloroflexota</taxon>
        <taxon>Ktedonobacteria</taxon>
        <taxon>Ktedonobacterales</taxon>
        <taxon>Reticulibacteraceae</taxon>
        <taxon>Reticulibacter</taxon>
    </lineage>
</organism>